<accession>A0A9P4TZ59</accession>
<sequence length="166" mass="19055">CSACKKTENEIHLLRCGKCKSILYCTPECQQTHWETHKPLCSSPQTRRIVGYNKPFHGLRNNTWLKGRPELDVFTLLIDVYRLRMSDAGQATDEAGLQQFLTAAYACGLLPAWWSPEKELDCLCYSRDGAKWSDLTHPKTYKDIITHYKSTHLEIQLRVFGEGVYG</sequence>
<name>A0A9P4TZ59_9PEZI</name>
<evidence type="ECO:0000256" key="3">
    <source>
        <dbReference type="ARBA" id="ARBA00022833"/>
    </source>
</evidence>
<evidence type="ECO:0000313" key="7">
    <source>
        <dbReference type="Proteomes" id="UP000800235"/>
    </source>
</evidence>
<dbReference type="PROSITE" id="PS01360">
    <property type="entry name" value="ZF_MYND_1"/>
    <property type="match status" value="1"/>
</dbReference>
<dbReference type="SUPFAM" id="SSF144232">
    <property type="entry name" value="HIT/MYND zinc finger-like"/>
    <property type="match status" value="1"/>
</dbReference>
<dbReference type="Gene3D" id="6.10.140.2220">
    <property type="match status" value="1"/>
</dbReference>
<protein>
    <recommendedName>
        <fullName evidence="5">MYND-type domain-containing protein</fullName>
    </recommendedName>
</protein>
<gene>
    <name evidence="6" type="ORF">EJ08DRAFT_569061</name>
</gene>
<evidence type="ECO:0000256" key="2">
    <source>
        <dbReference type="ARBA" id="ARBA00022771"/>
    </source>
</evidence>
<dbReference type="EMBL" id="MU007032">
    <property type="protein sequence ID" value="KAF2431375.1"/>
    <property type="molecule type" value="Genomic_DNA"/>
</dbReference>
<keyword evidence="1" id="KW-0479">Metal-binding</keyword>
<dbReference type="AlphaFoldDB" id="A0A9P4TZ59"/>
<evidence type="ECO:0000259" key="5">
    <source>
        <dbReference type="PROSITE" id="PS50865"/>
    </source>
</evidence>
<comment type="caution">
    <text evidence="6">The sequence shown here is derived from an EMBL/GenBank/DDBJ whole genome shotgun (WGS) entry which is preliminary data.</text>
</comment>
<feature type="non-terminal residue" evidence="6">
    <location>
        <position position="1"/>
    </location>
</feature>
<dbReference type="Proteomes" id="UP000800235">
    <property type="component" value="Unassembled WGS sequence"/>
</dbReference>
<reference evidence="6" key="1">
    <citation type="journal article" date="2020" name="Stud. Mycol.">
        <title>101 Dothideomycetes genomes: a test case for predicting lifestyles and emergence of pathogens.</title>
        <authorList>
            <person name="Haridas S."/>
            <person name="Albert R."/>
            <person name="Binder M."/>
            <person name="Bloem J."/>
            <person name="Labutti K."/>
            <person name="Salamov A."/>
            <person name="Andreopoulos B."/>
            <person name="Baker S."/>
            <person name="Barry K."/>
            <person name="Bills G."/>
            <person name="Bluhm B."/>
            <person name="Cannon C."/>
            <person name="Castanera R."/>
            <person name="Culley D."/>
            <person name="Daum C."/>
            <person name="Ezra D."/>
            <person name="Gonzalez J."/>
            <person name="Henrissat B."/>
            <person name="Kuo A."/>
            <person name="Liang C."/>
            <person name="Lipzen A."/>
            <person name="Lutzoni F."/>
            <person name="Magnuson J."/>
            <person name="Mondo S."/>
            <person name="Nolan M."/>
            <person name="Ohm R."/>
            <person name="Pangilinan J."/>
            <person name="Park H.-J."/>
            <person name="Ramirez L."/>
            <person name="Alfaro M."/>
            <person name="Sun H."/>
            <person name="Tritt A."/>
            <person name="Yoshinaga Y."/>
            <person name="Zwiers L.-H."/>
            <person name="Turgeon B."/>
            <person name="Goodwin S."/>
            <person name="Spatafora J."/>
            <person name="Crous P."/>
            <person name="Grigoriev I."/>
        </authorList>
    </citation>
    <scope>NUCLEOTIDE SEQUENCE</scope>
    <source>
        <strain evidence="6">CBS 130266</strain>
    </source>
</reference>
<feature type="domain" description="MYND-type" evidence="5">
    <location>
        <begin position="1"/>
        <end position="41"/>
    </location>
</feature>
<dbReference type="PROSITE" id="PS50865">
    <property type="entry name" value="ZF_MYND_2"/>
    <property type="match status" value="1"/>
</dbReference>
<dbReference type="OrthoDB" id="432970at2759"/>
<evidence type="ECO:0000256" key="4">
    <source>
        <dbReference type="PROSITE-ProRule" id="PRU00134"/>
    </source>
</evidence>
<organism evidence="6 7">
    <name type="scientific">Tothia fuscella</name>
    <dbReference type="NCBI Taxonomy" id="1048955"/>
    <lineage>
        <taxon>Eukaryota</taxon>
        <taxon>Fungi</taxon>
        <taxon>Dikarya</taxon>
        <taxon>Ascomycota</taxon>
        <taxon>Pezizomycotina</taxon>
        <taxon>Dothideomycetes</taxon>
        <taxon>Pleosporomycetidae</taxon>
        <taxon>Venturiales</taxon>
        <taxon>Cylindrosympodiaceae</taxon>
        <taxon>Tothia</taxon>
    </lineage>
</organism>
<keyword evidence="3" id="KW-0862">Zinc</keyword>
<dbReference type="GO" id="GO:0008270">
    <property type="term" value="F:zinc ion binding"/>
    <property type="evidence" value="ECO:0007669"/>
    <property type="project" value="UniProtKB-KW"/>
</dbReference>
<dbReference type="Pfam" id="PF01753">
    <property type="entry name" value="zf-MYND"/>
    <property type="match status" value="1"/>
</dbReference>
<keyword evidence="7" id="KW-1185">Reference proteome</keyword>
<dbReference type="InterPro" id="IPR002893">
    <property type="entry name" value="Znf_MYND"/>
</dbReference>
<evidence type="ECO:0000256" key="1">
    <source>
        <dbReference type="ARBA" id="ARBA00022723"/>
    </source>
</evidence>
<keyword evidence="2 4" id="KW-0863">Zinc-finger</keyword>
<evidence type="ECO:0000313" key="6">
    <source>
        <dbReference type="EMBL" id="KAF2431375.1"/>
    </source>
</evidence>
<feature type="non-terminal residue" evidence="6">
    <location>
        <position position="166"/>
    </location>
</feature>
<proteinExistence type="predicted"/>